<sequence length="92" mass="10236">MTDFRAKHKIKQVFGAPRNPSTQGVKKTTNNDITLKKRTMLGKFELVKSVAPLEVRKKENEERSADCSRPANNSSKEGEEVGSQSDTPAMKT</sequence>
<evidence type="ECO:0000313" key="3">
    <source>
        <dbReference type="Proteomes" id="UP001249851"/>
    </source>
</evidence>
<gene>
    <name evidence="2" type="ORF">P5673_011817</name>
</gene>
<dbReference type="EMBL" id="JARQWQ010000022">
    <property type="protein sequence ID" value="KAK2564390.1"/>
    <property type="molecule type" value="Genomic_DNA"/>
</dbReference>
<comment type="caution">
    <text evidence="2">The sequence shown here is derived from an EMBL/GenBank/DDBJ whole genome shotgun (WGS) entry which is preliminary data.</text>
</comment>
<feature type="region of interest" description="Disordered" evidence="1">
    <location>
        <begin position="55"/>
        <end position="92"/>
    </location>
</feature>
<organism evidence="2 3">
    <name type="scientific">Acropora cervicornis</name>
    <name type="common">Staghorn coral</name>
    <dbReference type="NCBI Taxonomy" id="6130"/>
    <lineage>
        <taxon>Eukaryota</taxon>
        <taxon>Metazoa</taxon>
        <taxon>Cnidaria</taxon>
        <taxon>Anthozoa</taxon>
        <taxon>Hexacorallia</taxon>
        <taxon>Scleractinia</taxon>
        <taxon>Astrocoeniina</taxon>
        <taxon>Acroporidae</taxon>
        <taxon>Acropora</taxon>
    </lineage>
</organism>
<reference evidence="2" key="1">
    <citation type="journal article" date="2023" name="G3 (Bethesda)">
        <title>Whole genome assembly and annotation of the endangered Caribbean coral Acropora cervicornis.</title>
        <authorList>
            <person name="Selwyn J.D."/>
            <person name="Vollmer S.V."/>
        </authorList>
    </citation>
    <scope>NUCLEOTIDE SEQUENCE</scope>
    <source>
        <strain evidence="2">K2</strain>
    </source>
</reference>
<dbReference type="AlphaFoldDB" id="A0AAD9QNF7"/>
<evidence type="ECO:0000313" key="2">
    <source>
        <dbReference type="EMBL" id="KAK2564390.1"/>
    </source>
</evidence>
<feature type="compositionally biased region" description="Basic and acidic residues" evidence="1">
    <location>
        <begin position="55"/>
        <end position="66"/>
    </location>
</feature>
<feature type="compositionally biased region" description="Polar residues" evidence="1">
    <location>
        <begin position="82"/>
        <end position="92"/>
    </location>
</feature>
<name>A0AAD9QNF7_ACRCE</name>
<accession>A0AAD9QNF7</accession>
<protein>
    <submittedName>
        <fullName evidence="2">Uncharacterized protein</fullName>
    </submittedName>
</protein>
<proteinExistence type="predicted"/>
<keyword evidence="3" id="KW-1185">Reference proteome</keyword>
<reference evidence="2" key="2">
    <citation type="journal article" date="2023" name="Science">
        <title>Genomic signatures of disease resistance in endangered staghorn corals.</title>
        <authorList>
            <person name="Vollmer S.V."/>
            <person name="Selwyn J.D."/>
            <person name="Despard B.A."/>
            <person name="Roesel C.L."/>
        </authorList>
    </citation>
    <scope>NUCLEOTIDE SEQUENCE</scope>
    <source>
        <strain evidence="2">K2</strain>
    </source>
</reference>
<dbReference type="Proteomes" id="UP001249851">
    <property type="component" value="Unassembled WGS sequence"/>
</dbReference>
<evidence type="ECO:0000256" key="1">
    <source>
        <dbReference type="SAM" id="MobiDB-lite"/>
    </source>
</evidence>